<evidence type="ECO:0000256" key="4">
    <source>
        <dbReference type="PIRSR" id="PIRSR005739-1"/>
    </source>
</evidence>
<dbReference type="Pfam" id="PF00891">
    <property type="entry name" value="Methyltransf_2"/>
    <property type="match status" value="1"/>
</dbReference>
<keyword evidence="8" id="KW-1185">Reference proteome</keyword>
<dbReference type="Gene3D" id="3.40.50.150">
    <property type="entry name" value="Vaccinia Virus protein VP39"/>
    <property type="match status" value="1"/>
</dbReference>
<dbReference type="InterPro" id="IPR036388">
    <property type="entry name" value="WH-like_DNA-bd_sf"/>
</dbReference>
<dbReference type="InterPro" id="IPR012967">
    <property type="entry name" value="COMT_dimerisation"/>
</dbReference>
<feature type="domain" description="O-methyltransferase dimerisation" evidence="6">
    <location>
        <begin position="2"/>
        <end position="60"/>
    </location>
</feature>
<dbReference type="GO" id="GO:0032259">
    <property type="term" value="P:methylation"/>
    <property type="evidence" value="ECO:0007669"/>
    <property type="project" value="UniProtKB-KW"/>
</dbReference>
<protein>
    <submittedName>
        <fullName evidence="7">Methyltransferase domain-containing protein</fullName>
    </submittedName>
</protein>
<evidence type="ECO:0000313" key="8">
    <source>
        <dbReference type="Proteomes" id="UP000308705"/>
    </source>
</evidence>
<keyword evidence="2 7" id="KW-0808">Transferase</keyword>
<evidence type="ECO:0000313" key="7">
    <source>
        <dbReference type="EMBL" id="TKK80872.1"/>
    </source>
</evidence>
<evidence type="ECO:0000259" key="5">
    <source>
        <dbReference type="Pfam" id="PF00891"/>
    </source>
</evidence>
<evidence type="ECO:0000256" key="1">
    <source>
        <dbReference type="ARBA" id="ARBA00022603"/>
    </source>
</evidence>
<dbReference type="InterPro" id="IPR001077">
    <property type="entry name" value="COMT_C"/>
</dbReference>
<dbReference type="SUPFAM" id="SSF46785">
    <property type="entry name" value="Winged helix' DNA-binding domain"/>
    <property type="match status" value="1"/>
</dbReference>
<accession>A0A4U3LYF1</accession>
<sequence length="310" mass="33446">MAELGCADHLAAGPLTADVLAERCGADPLSLHRTLREVASMGFLRTVPEGYELTESGHLLREDVPGSVRSAVRMVGQEAFWYAMGQLPETVRTGRSAFKEKFGHVYEYVGRHPEIAVLFDHYMTVRAEPFAAGLAAGYDLSGARKVIDLGGGRGHILGALLKANPHLEGVLFDLERVLGSGREALTEAGLADRCEFVVGDFFAGIPSGPDVYLLANVIHNWSDEDSVRILRNVRAAMPDDGRVLILEIVLSDDDSPHVGKDGDIRMLSLSGGGMERTPAEYQTLLEKSGLTTARILPLTGWASVIEAVPN</sequence>
<dbReference type="InterPro" id="IPR029063">
    <property type="entry name" value="SAM-dependent_MTases_sf"/>
</dbReference>
<dbReference type="Proteomes" id="UP000308705">
    <property type="component" value="Unassembled WGS sequence"/>
</dbReference>
<dbReference type="PANTHER" id="PTHR43712">
    <property type="entry name" value="PUTATIVE (AFU_ORTHOLOGUE AFUA_4G14580)-RELATED"/>
    <property type="match status" value="1"/>
</dbReference>
<dbReference type="Gene3D" id="1.10.287.1350">
    <property type="match status" value="1"/>
</dbReference>
<dbReference type="PROSITE" id="PS51683">
    <property type="entry name" value="SAM_OMT_II"/>
    <property type="match status" value="1"/>
</dbReference>
<dbReference type="CDD" id="cd02440">
    <property type="entry name" value="AdoMet_MTases"/>
    <property type="match status" value="1"/>
</dbReference>
<dbReference type="AlphaFoldDB" id="A0A4U3LYF1"/>
<dbReference type="PIRSF" id="PIRSF005739">
    <property type="entry name" value="O-mtase"/>
    <property type="match status" value="1"/>
</dbReference>
<dbReference type="SUPFAM" id="SSF53335">
    <property type="entry name" value="S-adenosyl-L-methionine-dependent methyltransferases"/>
    <property type="match status" value="1"/>
</dbReference>
<proteinExistence type="predicted"/>
<feature type="active site" description="Proton acceptor" evidence="4">
    <location>
        <position position="219"/>
    </location>
</feature>
<dbReference type="GO" id="GO:0046983">
    <property type="term" value="F:protein dimerization activity"/>
    <property type="evidence" value="ECO:0007669"/>
    <property type="project" value="InterPro"/>
</dbReference>
<feature type="domain" description="O-methyltransferase C-terminal" evidence="5">
    <location>
        <begin position="86"/>
        <end position="289"/>
    </location>
</feature>
<reference evidence="7 8" key="1">
    <citation type="submission" date="2019-04" db="EMBL/GenBank/DDBJ databases">
        <title>Herbidospora sp. NEAU-GS14.nov., a novel actinomycete isolated from soil.</title>
        <authorList>
            <person name="Han L."/>
        </authorList>
    </citation>
    <scope>NUCLEOTIDE SEQUENCE [LARGE SCALE GENOMIC DNA]</scope>
    <source>
        <strain evidence="7 8">NEAU-GS14</strain>
    </source>
</reference>
<dbReference type="PANTHER" id="PTHR43712:SF2">
    <property type="entry name" value="O-METHYLTRANSFERASE CICE"/>
    <property type="match status" value="1"/>
</dbReference>
<dbReference type="EMBL" id="SZQA01000053">
    <property type="protein sequence ID" value="TKK80872.1"/>
    <property type="molecule type" value="Genomic_DNA"/>
</dbReference>
<dbReference type="Gene3D" id="1.10.10.10">
    <property type="entry name" value="Winged helix-like DNA-binding domain superfamily/Winged helix DNA-binding domain"/>
    <property type="match status" value="1"/>
</dbReference>
<dbReference type="GO" id="GO:0008171">
    <property type="term" value="F:O-methyltransferase activity"/>
    <property type="evidence" value="ECO:0007669"/>
    <property type="project" value="InterPro"/>
</dbReference>
<organism evidence="7 8">
    <name type="scientific">Herbidospora galbida</name>
    <dbReference type="NCBI Taxonomy" id="2575442"/>
    <lineage>
        <taxon>Bacteria</taxon>
        <taxon>Bacillati</taxon>
        <taxon>Actinomycetota</taxon>
        <taxon>Actinomycetes</taxon>
        <taxon>Streptosporangiales</taxon>
        <taxon>Streptosporangiaceae</taxon>
        <taxon>Herbidospora</taxon>
    </lineage>
</organism>
<comment type="caution">
    <text evidence="7">The sequence shown here is derived from an EMBL/GenBank/DDBJ whole genome shotgun (WGS) entry which is preliminary data.</text>
</comment>
<keyword evidence="3" id="KW-0949">S-adenosyl-L-methionine</keyword>
<dbReference type="OrthoDB" id="4145676at2"/>
<evidence type="ECO:0000259" key="6">
    <source>
        <dbReference type="Pfam" id="PF08100"/>
    </source>
</evidence>
<gene>
    <name evidence="7" type="ORF">FDA94_35010</name>
</gene>
<dbReference type="InterPro" id="IPR036390">
    <property type="entry name" value="WH_DNA-bd_sf"/>
</dbReference>
<keyword evidence="1 7" id="KW-0489">Methyltransferase</keyword>
<dbReference type="InterPro" id="IPR016461">
    <property type="entry name" value="COMT-like"/>
</dbReference>
<dbReference type="Pfam" id="PF08100">
    <property type="entry name" value="Dimerisation"/>
    <property type="match status" value="1"/>
</dbReference>
<evidence type="ECO:0000256" key="3">
    <source>
        <dbReference type="ARBA" id="ARBA00022691"/>
    </source>
</evidence>
<evidence type="ECO:0000256" key="2">
    <source>
        <dbReference type="ARBA" id="ARBA00022679"/>
    </source>
</evidence>
<name>A0A4U3LYF1_9ACTN</name>